<dbReference type="PANTHER" id="PTHR34849">
    <property type="entry name" value="SSL5025 PROTEIN"/>
    <property type="match status" value="1"/>
</dbReference>
<dbReference type="InterPro" id="IPR036388">
    <property type="entry name" value="WH-like_DNA-bd_sf"/>
</dbReference>
<dbReference type="InterPro" id="IPR007367">
    <property type="entry name" value="DUF433"/>
</dbReference>
<dbReference type="SUPFAM" id="SSF46689">
    <property type="entry name" value="Homeodomain-like"/>
    <property type="match status" value="1"/>
</dbReference>
<reference evidence="1 2" key="1">
    <citation type="submission" date="2023-12" db="EMBL/GenBank/DDBJ databases">
        <title>Baltic Sea Cyanobacteria.</title>
        <authorList>
            <person name="Delbaje E."/>
            <person name="Fewer D.P."/>
            <person name="Shishido T.K."/>
        </authorList>
    </citation>
    <scope>NUCLEOTIDE SEQUENCE [LARGE SCALE GENOMIC DNA]</scope>
    <source>
        <strain evidence="1 2">UHCC 0370</strain>
    </source>
</reference>
<keyword evidence="2" id="KW-1185">Reference proteome</keyword>
<dbReference type="PANTHER" id="PTHR34849:SF3">
    <property type="entry name" value="SSR2962 PROTEIN"/>
    <property type="match status" value="1"/>
</dbReference>
<proteinExistence type="predicted"/>
<dbReference type="InterPro" id="IPR009057">
    <property type="entry name" value="Homeodomain-like_sf"/>
</dbReference>
<name>A0ABU5TRD1_9CYAN</name>
<dbReference type="RefSeq" id="WP_287733728.1">
    <property type="nucleotide sequence ID" value="NZ_JAYGIE010000149.1"/>
</dbReference>
<comment type="caution">
    <text evidence="1">The sequence shown here is derived from an EMBL/GenBank/DDBJ whole genome shotgun (WGS) entry which is preliminary data.</text>
</comment>
<protein>
    <submittedName>
        <fullName evidence="1">DUF433 domain-containing protein</fullName>
    </submittedName>
</protein>
<accession>A0ABU5TRD1</accession>
<gene>
    <name evidence="1" type="ORF">VB774_23905</name>
</gene>
<dbReference type="EMBL" id="JAYGIE010000149">
    <property type="protein sequence ID" value="MEA5480690.1"/>
    <property type="molecule type" value="Genomic_DNA"/>
</dbReference>
<dbReference type="Gene3D" id="1.10.10.10">
    <property type="entry name" value="Winged helix-like DNA-binding domain superfamily/Winged helix DNA-binding domain"/>
    <property type="match status" value="1"/>
</dbReference>
<evidence type="ECO:0000313" key="2">
    <source>
        <dbReference type="Proteomes" id="UP001301388"/>
    </source>
</evidence>
<sequence length="81" mass="8917">MKEQNLLNRISSSPRVMVGKPVIRGTRLSVEYILNLLAHGATVTEILEEYEGLVEADIRACLLFASRALESASFMPLAEIA</sequence>
<organism evidence="1 2">
    <name type="scientific">Pseudanabaena galeata UHCC 0370</name>
    <dbReference type="NCBI Taxonomy" id="3110310"/>
    <lineage>
        <taxon>Bacteria</taxon>
        <taxon>Bacillati</taxon>
        <taxon>Cyanobacteriota</taxon>
        <taxon>Cyanophyceae</taxon>
        <taxon>Pseudanabaenales</taxon>
        <taxon>Pseudanabaenaceae</taxon>
        <taxon>Pseudanabaena</taxon>
    </lineage>
</organism>
<dbReference type="Proteomes" id="UP001301388">
    <property type="component" value="Unassembled WGS sequence"/>
</dbReference>
<evidence type="ECO:0000313" key="1">
    <source>
        <dbReference type="EMBL" id="MEA5480690.1"/>
    </source>
</evidence>
<dbReference type="Pfam" id="PF04255">
    <property type="entry name" value="DUF433"/>
    <property type="match status" value="1"/>
</dbReference>